<evidence type="ECO:0000313" key="3">
    <source>
        <dbReference type="Proteomes" id="UP000013378"/>
    </source>
</evidence>
<protein>
    <submittedName>
        <fullName evidence="2">Uncharacterized protein</fullName>
    </submittedName>
</protein>
<keyword evidence="1" id="KW-0812">Transmembrane</keyword>
<evidence type="ECO:0000256" key="1">
    <source>
        <dbReference type="SAM" id="Phobius"/>
    </source>
</evidence>
<organism evidence="2 3">
    <name type="scientific">Caldisalinibacter kiritimatiensis</name>
    <dbReference type="NCBI Taxonomy" id="1304284"/>
    <lineage>
        <taxon>Bacteria</taxon>
        <taxon>Bacillati</taxon>
        <taxon>Bacillota</taxon>
        <taxon>Tissierellia</taxon>
        <taxon>Tissierellales</taxon>
        <taxon>Thermohalobacteraceae</taxon>
        <taxon>Caldisalinibacter</taxon>
    </lineage>
</organism>
<proteinExistence type="predicted"/>
<gene>
    <name evidence="2" type="ORF">L21TH_2317</name>
</gene>
<keyword evidence="3" id="KW-1185">Reference proteome</keyword>
<accession>R1CBH9</accession>
<evidence type="ECO:0000313" key="2">
    <source>
        <dbReference type="EMBL" id="EOC99674.1"/>
    </source>
</evidence>
<sequence>MTKDLKAEKDIDIDYNKLQYIAFSIVGLILVIFSIPKIITTSVELKHMISLGMEMESVNPSIARFKGRLGSDIVQLLIGIWLLLGTKGILNAINKLRRAGISEE</sequence>
<dbReference type="AlphaFoldDB" id="R1CBH9"/>
<keyword evidence="1" id="KW-1133">Transmembrane helix</keyword>
<name>R1CBH9_9FIRM</name>
<comment type="caution">
    <text evidence="2">The sequence shown here is derived from an EMBL/GenBank/DDBJ whole genome shotgun (WGS) entry which is preliminary data.</text>
</comment>
<keyword evidence="1" id="KW-0472">Membrane</keyword>
<feature type="transmembrane region" description="Helical" evidence="1">
    <location>
        <begin position="20"/>
        <end position="39"/>
    </location>
</feature>
<reference evidence="2 3" key="1">
    <citation type="journal article" date="2015" name="Geomicrobiol. J.">
        <title>Caldisalinibacter kiritimatiensis gen. nov., sp. nov., a moderately thermohalophilic thiosulfate-reducing bacterium from a hypersaline microbial mat.</title>
        <authorList>
            <person name="Ben Hania W."/>
            <person name="Joseph M."/>
            <person name="Fiebig A."/>
            <person name="Bunk B."/>
            <person name="Klenk H.-P."/>
            <person name="Fardeau M.-L."/>
            <person name="Spring S."/>
        </authorList>
    </citation>
    <scope>NUCLEOTIDE SEQUENCE [LARGE SCALE GENOMIC DNA]</scope>
    <source>
        <strain evidence="2 3">L21-TH-D2</strain>
    </source>
</reference>
<dbReference type="Proteomes" id="UP000013378">
    <property type="component" value="Unassembled WGS sequence"/>
</dbReference>
<feature type="transmembrane region" description="Helical" evidence="1">
    <location>
        <begin position="73"/>
        <end position="93"/>
    </location>
</feature>
<dbReference type="eggNOG" id="ENOG502ZHFR">
    <property type="taxonomic scope" value="Bacteria"/>
</dbReference>
<dbReference type="EMBL" id="ARZA01000256">
    <property type="protein sequence ID" value="EOC99674.1"/>
    <property type="molecule type" value="Genomic_DNA"/>
</dbReference>